<dbReference type="Proteomes" id="UP000700334">
    <property type="component" value="Unassembled WGS sequence"/>
</dbReference>
<evidence type="ECO:0000313" key="2">
    <source>
        <dbReference type="EMBL" id="KAG8506275.1"/>
    </source>
</evidence>
<sequence>MVPPLHPPASPPSSALSRPRCRLLLLPTPPSGPPGSALSVFSASSPSSPTPALGSSRLRSLPSSPVLGAGSSSSPRRPRVLPAPLSPVLGAGSSPPTPPSAPHTPPRHPNPPLTTRGAQQRERRFRHHPERGRGAGPRLRRRTQKLPPEPLAGTAWARDYISHNPVRSLCGRLVAGLFRLWALAAWILVSLPLAFVKSLEKNSGNSDSPEWDSRTVTISMTFAAMFSRQNVIIFWNKVPTTIVGNRGCDFPVLDQWTLTHSDAQLGCLASTPIFPSAAPLALKVHLKGWAFRVVPTELLASLSATSDPLRGF</sequence>
<organism evidence="2 3">
    <name type="scientific">Galemys pyrenaicus</name>
    <name type="common">Iberian desman</name>
    <name type="synonym">Pyrenean desman</name>
    <dbReference type="NCBI Taxonomy" id="202257"/>
    <lineage>
        <taxon>Eukaryota</taxon>
        <taxon>Metazoa</taxon>
        <taxon>Chordata</taxon>
        <taxon>Craniata</taxon>
        <taxon>Vertebrata</taxon>
        <taxon>Euteleostomi</taxon>
        <taxon>Mammalia</taxon>
        <taxon>Eutheria</taxon>
        <taxon>Laurasiatheria</taxon>
        <taxon>Eulipotyphla</taxon>
        <taxon>Talpidae</taxon>
        <taxon>Galemys</taxon>
    </lineage>
</organism>
<feature type="compositionally biased region" description="Pro residues" evidence="1">
    <location>
        <begin position="1"/>
        <end position="11"/>
    </location>
</feature>
<feature type="compositionally biased region" description="Low complexity" evidence="1">
    <location>
        <begin position="34"/>
        <end position="94"/>
    </location>
</feature>
<evidence type="ECO:0000313" key="3">
    <source>
        <dbReference type="Proteomes" id="UP000700334"/>
    </source>
</evidence>
<protein>
    <submittedName>
        <fullName evidence="2">Uncharacterized protein</fullName>
    </submittedName>
</protein>
<evidence type="ECO:0000256" key="1">
    <source>
        <dbReference type="SAM" id="MobiDB-lite"/>
    </source>
</evidence>
<feature type="compositionally biased region" description="Low complexity" evidence="1">
    <location>
        <begin position="12"/>
        <end position="26"/>
    </location>
</feature>
<feature type="region of interest" description="Disordered" evidence="1">
    <location>
        <begin position="1"/>
        <end position="150"/>
    </location>
</feature>
<reference evidence="2" key="1">
    <citation type="journal article" date="2021" name="Evol. Appl.">
        <title>The genome of the Pyrenean desman and the effects of bottlenecks and inbreeding on the genomic landscape of an endangered species.</title>
        <authorList>
            <person name="Escoda L."/>
            <person name="Castresana J."/>
        </authorList>
    </citation>
    <scope>NUCLEOTIDE SEQUENCE</scope>
    <source>
        <strain evidence="2">IBE-C5619</strain>
    </source>
</reference>
<accession>A0A8J5ZWE8</accession>
<name>A0A8J5ZWE8_GALPY</name>
<feature type="compositionally biased region" description="Pro residues" evidence="1">
    <location>
        <begin position="95"/>
        <end position="112"/>
    </location>
</feature>
<dbReference type="AlphaFoldDB" id="A0A8J5ZWE8"/>
<comment type="caution">
    <text evidence="2">The sequence shown here is derived from an EMBL/GenBank/DDBJ whole genome shotgun (WGS) entry which is preliminary data.</text>
</comment>
<keyword evidence="3" id="KW-1185">Reference proteome</keyword>
<dbReference type="EMBL" id="JAGFMF010012164">
    <property type="protein sequence ID" value="KAG8506275.1"/>
    <property type="molecule type" value="Genomic_DNA"/>
</dbReference>
<gene>
    <name evidence="2" type="ORF">J0S82_001751</name>
</gene>
<proteinExistence type="predicted"/>